<evidence type="ECO:0000256" key="1">
    <source>
        <dbReference type="ARBA" id="ARBA00001946"/>
    </source>
</evidence>
<dbReference type="PANTHER" id="PTHR30040">
    <property type="entry name" value="THIAMINE BIOSYNTHESIS LIPOPROTEIN APBE"/>
    <property type="match status" value="1"/>
</dbReference>
<sequence>MRHVEVVMGIPMSVDVPAPADPRRAERAVRTAFARLHEADRRFSRFRSESEVSRFGAGDLRPEDLSADLTEVLALATRAGLASGGAFTVRRPDGTLDTDGVVKGWAAQRAAGVLDAAGVGAFCLNAGGDVVTRGEPVPGRGWRVGVRDPSDAHRFLVVVEQRDGAVATSGTYERGAHVWDGRTGRAASGLLSATVLAADLTTADVLATCVLALGRDGVAWAAGQGATAVLAVDDDGRVVGDTAGLRLLDGAPAV</sequence>
<accession>A0A919P2I0</accession>
<evidence type="ECO:0000256" key="4">
    <source>
        <dbReference type="ARBA" id="ARBA00022630"/>
    </source>
</evidence>
<keyword evidence="5 11" id="KW-0808">Transferase</keyword>
<comment type="caution">
    <text evidence="11">The sequence shown here is derived from an EMBL/GenBank/DDBJ whole genome shotgun (WGS) entry which is preliminary data.</text>
</comment>
<reference evidence="11" key="1">
    <citation type="submission" date="2021-01" db="EMBL/GenBank/DDBJ databases">
        <title>Whole genome shotgun sequence of Cellulomonas chitinilytica NBRC 110799.</title>
        <authorList>
            <person name="Komaki H."/>
            <person name="Tamura T."/>
        </authorList>
    </citation>
    <scope>NUCLEOTIDE SEQUENCE</scope>
    <source>
        <strain evidence="11">NBRC 110799</strain>
    </source>
</reference>
<evidence type="ECO:0000256" key="3">
    <source>
        <dbReference type="ARBA" id="ARBA00016337"/>
    </source>
</evidence>
<dbReference type="Proteomes" id="UP000632740">
    <property type="component" value="Unassembled WGS sequence"/>
</dbReference>
<organism evidence="11 12">
    <name type="scientific">Cellulomonas chitinilytica</name>
    <dbReference type="NCBI Taxonomy" id="398759"/>
    <lineage>
        <taxon>Bacteria</taxon>
        <taxon>Bacillati</taxon>
        <taxon>Actinomycetota</taxon>
        <taxon>Actinomycetes</taxon>
        <taxon>Micrococcales</taxon>
        <taxon>Cellulomonadaceae</taxon>
        <taxon>Cellulomonas</taxon>
    </lineage>
</organism>
<evidence type="ECO:0000256" key="7">
    <source>
        <dbReference type="ARBA" id="ARBA00022827"/>
    </source>
</evidence>
<evidence type="ECO:0000256" key="5">
    <source>
        <dbReference type="ARBA" id="ARBA00022679"/>
    </source>
</evidence>
<keyword evidence="12" id="KW-1185">Reference proteome</keyword>
<comment type="cofactor">
    <cofactor evidence="1">
        <name>Mg(2+)</name>
        <dbReference type="ChEBI" id="CHEBI:18420"/>
    </cofactor>
</comment>
<evidence type="ECO:0000256" key="6">
    <source>
        <dbReference type="ARBA" id="ARBA00022723"/>
    </source>
</evidence>
<evidence type="ECO:0000256" key="10">
    <source>
        <dbReference type="ARBA" id="ARBA00048540"/>
    </source>
</evidence>
<keyword evidence="7" id="KW-0274">FAD</keyword>
<evidence type="ECO:0000313" key="11">
    <source>
        <dbReference type="EMBL" id="GIG20254.1"/>
    </source>
</evidence>
<comment type="catalytic activity">
    <reaction evidence="10">
        <text>L-threonyl-[protein] + FAD = FMN-L-threonyl-[protein] + AMP + H(+)</text>
        <dbReference type="Rhea" id="RHEA:36847"/>
        <dbReference type="Rhea" id="RHEA-COMP:11060"/>
        <dbReference type="Rhea" id="RHEA-COMP:11061"/>
        <dbReference type="ChEBI" id="CHEBI:15378"/>
        <dbReference type="ChEBI" id="CHEBI:30013"/>
        <dbReference type="ChEBI" id="CHEBI:57692"/>
        <dbReference type="ChEBI" id="CHEBI:74257"/>
        <dbReference type="ChEBI" id="CHEBI:456215"/>
        <dbReference type="EC" id="2.7.1.180"/>
    </reaction>
</comment>
<evidence type="ECO:0000256" key="8">
    <source>
        <dbReference type="ARBA" id="ARBA00022842"/>
    </source>
</evidence>
<keyword evidence="4" id="KW-0285">Flavoprotein</keyword>
<dbReference type="Pfam" id="PF02424">
    <property type="entry name" value="ApbE"/>
    <property type="match status" value="2"/>
</dbReference>
<keyword evidence="8" id="KW-0460">Magnesium</keyword>
<evidence type="ECO:0000256" key="2">
    <source>
        <dbReference type="ARBA" id="ARBA00011955"/>
    </source>
</evidence>
<dbReference type="EC" id="2.7.1.180" evidence="2"/>
<evidence type="ECO:0000313" key="12">
    <source>
        <dbReference type="Proteomes" id="UP000632740"/>
    </source>
</evidence>
<keyword evidence="6" id="KW-0479">Metal-binding</keyword>
<proteinExistence type="predicted"/>
<dbReference type="PANTHER" id="PTHR30040:SF2">
    <property type="entry name" value="FAD:PROTEIN FMN TRANSFERASE"/>
    <property type="match status" value="1"/>
</dbReference>
<name>A0A919P2I0_9CELL</name>
<dbReference type="EMBL" id="BONK01000003">
    <property type="protein sequence ID" value="GIG20254.1"/>
    <property type="molecule type" value="Genomic_DNA"/>
</dbReference>
<dbReference type="GO" id="GO:0046872">
    <property type="term" value="F:metal ion binding"/>
    <property type="evidence" value="ECO:0007669"/>
    <property type="project" value="UniProtKB-KW"/>
</dbReference>
<gene>
    <name evidence="11" type="primary">apbE</name>
    <name evidence="11" type="ORF">Cch01nite_09780</name>
</gene>
<dbReference type="SUPFAM" id="SSF143631">
    <property type="entry name" value="ApbE-like"/>
    <property type="match status" value="1"/>
</dbReference>
<dbReference type="Gene3D" id="3.10.520.10">
    <property type="entry name" value="ApbE-like domains"/>
    <property type="match status" value="2"/>
</dbReference>
<dbReference type="InterPro" id="IPR024932">
    <property type="entry name" value="ApbE"/>
</dbReference>
<evidence type="ECO:0000256" key="9">
    <source>
        <dbReference type="ARBA" id="ARBA00031306"/>
    </source>
</evidence>
<dbReference type="InterPro" id="IPR003374">
    <property type="entry name" value="ApbE-like_sf"/>
</dbReference>
<dbReference type="AlphaFoldDB" id="A0A919P2I0"/>
<dbReference type="GO" id="GO:0016740">
    <property type="term" value="F:transferase activity"/>
    <property type="evidence" value="ECO:0007669"/>
    <property type="project" value="UniProtKB-KW"/>
</dbReference>
<protein>
    <recommendedName>
        <fullName evidence="3">FAD:protein FMN transferase</fullName>
        <ecNumber evidence="2">2.7.1.180</ecNumber>
    </recommendedName>
    <alternativeName>
        <fullName evidence="9">Flavin transferase</fullName>
    </alternativeName>
</protein>